<evidence type="ECO:0000259" key="9">
    <source>
        <dbReference type="PROSITE" id="PS50048"/>
    </source>
</evidence>
<feature type="domain" description="Zn(2)-C6 fungal-type" evidence="9">
    <location>
        <begin position="16"/>
        <end position="46"/>
    </location>
</feature>
<evidence type="ECO:0000256" key="5">
    <source>
        <dbReference type="ARBA" id="ARBA00023125"/>
    </source>
</evidence>
<dbReference type="InterPro" id="IPR007219">
    <property type="entry name" value="XnlR_reg_dom"/>
</dbReference>
<dbReference type="CDD" id="cd00067">
    <property type="entry name" value="GAL4"/>
    <property type="match status" value="1"/>
</dbReference>
<dbReference type="AlphaFoldDB" id="A0A6A6E6D6"/>
<dbReference type="GO" id="GO:0005634">
    <property type="term" value="C:nucleus"/>
    <property type="evidence" value="ECO:0007669"/>
    <property type="project" value="UniProtKB-SubCell"/>
</dbReference>
<keyword evidence="2" id="KW-0479">Metal-binding</keyword>
<keyword evidence="11" id="KW-1185">Reference proteome</keyword>
<proteinExistence type="predicted"/>
<keyword evidence="4" id="KW-0805">Transcription regulation</keyword>
<evidence type="ECO:0000256" key="4">
    <source>
        <dbReference type="ARBA" id="ARBA00023015"/>
    </source>
</evidence>
<evidence type="ECO:0000256" key="2">
    <source>
        <dbReference type="ARBA" id="ARBA00022723"/>
    </source>
</evidence>
<evidence type="ECO:0000256" key="1">
    <source>
        <dbReference type="ARBA" id="ARBA00004123"/>
    </source>
</evidence>
<name>A0A6A6E6D6_9PEZI</name>
<organism evidence="10 11">
    <name type="scientific">Zopfia rhizophila CBS 207.26</name>
    <dbReference type="NCBI Taxonomy" id="1314779"/>
    <lineage>
        <taxon>Eukaryota</taxon>
        <taxon>Fungi</taxon>
        <taxon>Dikarya</taxon>
        <taxon>Ascomycota</taxon>
        <taxon>Pezizomycotina</taxon>
        <taxon>Dothideomycetes</taxon>
        <taxon>Dothideomycetes incertae sedis</taxon>
        <taxon>Zopfiaceae</taxon>
        <taxon>Zopfia</taxon>
    </lineage>
</organism>
<dbReference type="SMART" id="SM00066">
    <property type="entry name" value="GAL4"/>
    <property type="match status" value="1"/>
</dbReference>
<dbReference type="EMBL" id="ML994627">
    <property type="protein sequence ID" value="KAF2187491.1"/>
    <property type="molecule type" value="Genomic_DNA"/>
</dbReference>
<evidence type="ECO:0000313" key="10">
    <source>
        <dbReference type="EMBL" id="KAF2187491.1"/>
    </source>
</evidence>
<dbReference type="GO" id="GO:0000981">
    <property type="term" value="F:DNA-binding transcription factor activity, RNA polymerase II-specific"/>
    <property type="evidence" value="ECO:0007669"/>
    <property type="project" value="InterPro"/>
</dbReference>
<dbReference type="GO" id="GO:0043565">
    <property type="term" value="F:sequence-specific DNA binding"/>
    <property type="evidence" value="ECO:0007669"/>
    <property type="project" value="TreeGrafter"/>
</dbReference>
<sequence length="478" mass="53070">MSNDVDLDSLIQSLPACKRCRDCRRGCDTLLPACRQCTKAGVECVFFDHGLNEFLPRSYIASLVDHVRSITARPHTSPAASAIEAPQDAVGNSSARTESVTSEPHHCEHHFAYAGGSYRYLGASACLIPPPRVQQTIETTDSTQEFGSPSPCGNVSVDSAMHNYLVQTFFENVDPLYPILDRQLRFLAPQVPSNLAPSEIFSLHMLYSITCHVVSVNDPRYAAFGESSFLHAMSFLEASTLEPTISTLQAVLLLAVNSLFDPKNGNLGQQIALASRLALDLEMQELATHEVSLIQRMHSAIFSIENELASTLDRPATFPEPIWGLSFDPQNPSEYLCSLYRLQNRFRKGDKSVLNLLPPPKDPSPDHCHPVLKPALRMALHQTHFLLNPSPENALHVLDSIMQLKSIYMFLTPHWVYQAATFVLQNREALSPGDVNKIIMNAVIMLTKAERSWHSSAALLKRICRMYSEIFGSLDGIL</sequence>
<dbReference type="OrthoDB" id="25921at2759"/>
<feature type="compositionally biased region" description="Polar residues" evidence="8">
    <location>
        <begin position="90"/>
        <end position="102"/>
    </location>
</feature>
<evidence type="ECO:0000256" key="6">
    <source>
        <dbReference type="ARBA" id="ARBA00023163"/>
    </source>
</evidence>
<dbReference type="PROSITE" id="PS50048">
    <property type="entry name" value="ZN2_CY6_FUNGAL_2"/>
    <property type="match status" value="1"/>
</dbReference>
<evidence type="ECO:0000256" key="8">
    <source>
        <dbReference type="SAM" id="MobiDB-lite"/>
    </source>
</evidence>
<gene>
    <name evidence="10" type="ORF">K469DRAFT_570152</name>
</gene>
<dbReference type="GO" id="GO:0045944">
    <property type="term" value="P:positive regulation of transcription by RNA polymerase II"/>
    <property type="evidence" value="ECO:0007669"/>
    <property type="project" value="TreeGrafter"/>
</dbReference>
<dbReference type="PANTHER" id="PTHR47782:SF12">
    <property type="entry name" value="ZN(II)2CYS6 TRANSCRIPTION FACTOR (EUROFUNG)"/>
    <property type="match status" value="1"/>
</dbReference>
<feature type="region of interest" description="Disordered" evidence="8">
    <location>
        <begin position="75"/>
        <end position="103"/>
    </location>
</feature>
<reference evidence="10" key="1">
    <citation type="journal article" date="2020" name="Stud. Mycol.">
        <title>101 Dothideomycetes genomes: a test case for predicting lifestyles and emergence of pathogens.</title>
        <authorList>
            <person name="Haridas S."/>
            <person name="Albert R."/>
            <person name="Binder M."/>
            <person name="Bloem J."/>
            <person name="Labutti K."/>
            <person name="Salamov A."/>
            <person name="Andreopoulos B."/>
            <person name="Baker S."/>
            <person name="Barry K."/>
            <person name="Bills G."/>
            <person name="Bluhm B."/>
            <person name="Cannon C."/>
            <person name="Castanera R."/>
            <person name="Culley D."/>
            <person name="Daum C."/>
            <person name="Ezra D."/>
            <person name="Gonzalez J."/>
            <person name="Henrissat B."/>
            <person name="Kuo A."/>
            <person name="Liang C."/>
            <person name="Lipzen A."/>
            <person name="Lutzoni F."/>
            <person name="Magnuson J."/>
            <person name="Mondo S."/>
            <person name="Nolan M."/>
            <person name="Ohm R."/>
            <person name="Pangilinan J."/>
            <person name="Park H.-J."/>
            <person name="Ramirez L."/>
            <person name="Alfaro M."/>
            <person name="Sun H."/>
            <person name="Tritt A."/>
            <person name="Yoshinaga Y."/>
            <person name="Zwiers L.-H."/>
            <person name="Turgeon B."/>
            <person name="Goodwin S."/>
            <person name="Spatafora J."/>
            <person name="Crous P."/>
            <person name="Grigoriev I."/>
        </authorList>
    </citation>
    <scope>NUCLEOTIDE SEQUENCE</scope>
    <source>
        <strain evidence="10">CBS 207.26</strain>
    </source>
</reference>
<protein>
    <recommendedName>
        <fullName evidence="9">Zn(2)-C6 fungal-type domain-containing protein</fullName>
    </recommendedName>
</protein>
<keyword evidence="7" id="KW-0539">Nucleus</keyword>
<dbReference type="GO" id="GO:0008270">
    <property type="term" value="F:zinc ion binding"/>
    <property type="evidence" value="ECO:0007669"/>
    <property type="project" value="InterPro"/>
</dbReference>
<evidence type="ECO:0000313" key="11">
    <source>
        <dbReference type="Proteomes" id="UP000800200"/>
    </source>
</evidence>
<dbReference type="CDD" id="cd12148">
    <property type="entry name" value="fungal_TF_MHR"/>
    <property type="match status" value="1"/>
</dbReference>
<keyword evidence="6" id="KW-0804">Transcription</keyword>
<evidence type="ECO:0000256" key="3">
    <source>
        <dbReference type="ARBA" id="ARBA00022833"/>
    </source>
</evidence>
<dbReference type="PROSITE" id="PS00463">
    <property type="entry name" value="ZN2_CY6_FUNGAL_1"/>
    <property type="match status" value="1"/>
</dbReference>
<dbReference type="InterPro" id="IPR001138">
    <property type="entry name" value="Zn2Cys6_DnaBD"/>
</dbReference>
<dbReference type="InterPro" id="IPR036864">
    <property type="entry name" value="Zn2-C6_fun-type_DNA-bd_sf"/>
</dbReference>
<evidence type="ECO:0000256" key="7">
    <source>
        <dbReference type="ARBA" id="ARBA00023242"/>
    </source>
</evidence>
<dbReference type="GO" id="GO:0006351">
    <property type="term" value="P:DNA-templated transcription"/>
    <property type="evidence" value="ECO:0007669"/>
    <property type="project" value="InterPro"/>
</dbReference>
<dbReference type="Proteomes" id="UP000800200">
    <property type="component" value="Unassembled WGS sequence"/>
</dbReference>
<keyword evidence="3" id="KW-0862">Zinc</keyword>
<accession>A0A6A6E6D6</accession>
<dbReference type="Gene3D" id="4.10.240.10">
    <property type="entry name" value="Zn(2)-C6 fungal-type DNA-binding domain"/>
    <property type="match status" value="1"/>
</dbReference>
<dbReference type="Pfam" id="PF04082">
    <property type="entry name" value="Fungal_trans"/>
    <property type="match status" value="1"/>
</dbReference>
<dbReference type="Pfam" id="PF00172">
    <property type="entry name" value="Zn_clus"/>
    <property type="match status" value="1"/>
</dbReference>
<dbReference type="PANTHER" id="PTHR47782">
    <property type="entry name" value="ZN(II)2CYS6 TRANSCRIPTION FACTOR (EUROFUNG)-RELATED"/>
    <property type="match status" value="1"/>
</dbReference>
<dbReference type="InterPro" id="IPR052202">
    <property type="entry name" value="Yeast_MetPath_Reg"/>
</dbReference>
<dbReference type="SUPFAM" id="SSF57701">
    <property type="entry name" value="Zn2/Cys6 DNA-binding domain"/>
    <property type="match status" value="1"/>
</dbReference>
<comment type="subcellular location">
    <subcellularLocation>
        <location evidence="1">Nucleus</location>
    </subcellularLocation>
</comment>
<keyword evidence="5" id="KW-0238">DNA-binding</keyword>